<keyword evidence="9" id="KW-0255">Endonuclease</keyword>
<dbReference type="Pfam" id="PF09494">
    <property type="entry name" value="Slx4"/>
    <property type="match status" value="1"/>
</dbReference>
<dbReference type="GO" id="GO:0006281">
    <property type="term" value="P:DNA repair"/>
    <property type="evidence" value="ECO:0007669"/>
    <property type="project" value="UniProtKB-KW"/>
</dbReference>
<dbReference type="OrthoDB" id="4066789at2759"/>
<dbReference type="InterPro" id="IPR018574">
    <property type="entry name" value="Structure-sp_endonuc_su_Slx4"/>
</dbReference>
<feature type="compositionally biased region" description="Basic and acidic residues" evidence="8">
    <location>
        <begin position="126"/>
        <end position="135"/>
    </location>
</feature>
<name>A0A1X7R4S2_9SACH</name>
<reference evidence="9 10" key="1">
    <citation type="submission" date="2017-04" db="EMBL/GenBank/DDBJ databases">
        <authorList>
            <person name="Afonso C.L."/>
            <person name="Miller P.J."/>
            <person name="Scott M.A."/>
            <person name="Spackman E."/>
            <person name="Goraichik I."/>
            <person name="Dimitrov K.M."/>
            <person name="Suarez D.L."/>
            <person name="Swayne D.E."/>
        </authorList>
    </citation>
    <scope>NUCLEOTIDE SEQUENCE [LARGE SCALE GENOMIC DNA]</scope>
</reference>
<gene>
    <name evidence="9" type="ORF">KASA_0M00814G</name>
</gene>
<evidence type="ECO:0000256" key="6">
    <source>
        <dbReference type="ARBA" id="ARBA00023242"/>
    </source>
</evidence>
<evidence type="ECO:0000313" key="9">
    <source>
        <dbReference type="EMBL" id="SMN20693.1"/>
    </source>
</evidence>
<keyword evidence="9" id="KW-0540">Nuclease</keyword>
<proteinExistence type="inferred from homology"/>
<sequence length="815" mass="91393">MDYRRAQRNLQLVNENNIDNDLKVVAELQENERNQEDEALISTQVPSLKFSQSSASSPEDNKRIYSSSRISSPIKTMGLISDPSNIIKEVDDEDKEKQTATIIGNVEDGIIINNHNEGNILPNDSEGHIPSHGDIEAGNSDISPGNQAHSGNTMQDDHVLISTQIQSRLDVINRDSEIKGKLSQFRYAISDSAGSFPELNGIARHSKRLASEVFIANESKQKKTKTCSQKKDVAPSNLTRAQDLLKKLSGKHRKVRDILKGQQEADKKNSRGKVQLQPSRSFDVYNAEEWKTISSQILKNFPRSNTQDVKDVFFYLYGDCDTLDMWGSSQKPPEEFMPQSQQNKSNFVHQNKKNDSASSADMMKLLTLSQVMEDTTDHEKSLLIVDENIVENVSTSDEQSLYITQENVVDEQDVENGIDLRGSNSGSVDSIADRKLKEDEVESVIRPPNRNVGTIETKPHNIAERDTDVIPKIVESAEGNSNSDEDIILYDSMDEMKVEFPNVEQLELDQYKFIPTTATLPPLIETFNKPDKTYKEDDVDLTQASFTVSNELISPIKSEGVIPKESTPRKASPRTKFSSKIQVPATRAPTLICSEKSVKVSQDGFVVNARLSETTCERISNGELPFKFTRNSNLNKTEAASDDTIIYDSDICNHKSDCERNQESNIFELKYSTKEEPKLATSEPPIALVSESKTVETNVIMSQSSAQDLRRQMKEIGLRPVRSKTEMIESLENASQVLGEAVIEGNFGTRQALYDHLTKLVKNEPSLLERIQTFQPILMETFLYELNELDPLVNLIDESTIQSWADANGVSLKRS</sequence>
<evidence type="ECO:0000256" key="8">
    <source>
        <dbReference type="SAM" id="MobiDB-lite"/>
    </source>
</evidence>
<keyword evidence="4" id="KW-0233">DNA recombination</keyword>
<evidence type="ECO:0000256" key="1">
    <source>
        <dbReference type="ARBA" id="ARBA00004123"/>
    </source>
</evidence>
<protein>
    <recommendedName>
        <fullName evidence="7">Structure-specific endonuclease subunit SLX4</fullName>
    </recommendedName>
</protein>
<keyword evidence="3" id="KW-0227">DNA damage</keyword>
<dbReference type="GO" id="GO:0006260">
    <property type="term" value="P:DNA replication"/>
    <property type="evidence" value="ECO:0007669"/>
    <property type="project" value="InterPro"/>
</dbReference>
<keyword evidence="5" id="KW-0234">DNA repair</keyword>
<dbReference type="GO" id="GO:0006310">
    <property type="term" value="P:DNA recombination"/>
    <property type="evidence" value="ECO:0007669"/>
    <property type="project" value="UniProtKB-KW"/>
</dbReference>
<keyword evidence="9" id="KW-0378">Hydrolase</keyword>
<feature type="compositionally biased region" description="Polar residues" evidence="8">
    <location>
        <begin position="140"/>
        <end position="153"/>
    </location>
</feature>
<comment type="similarity">
    <text evidence="2">Belongs to the SLX4 family.</text>
</comment>
<dbReference type="Proteomes" id="UP000196158">
    <property type="component" value="Unassembled WGS sequence"/>
</dbReference>
<evidence type="ECO:0000256" key="7">
    <source>
        <dbReference type="ARBA" id="ARBA00029496"/>
    </source>
</evidence>
<evidence type="ECO:0000256" key="3">
    <source>
        <dbReference type="ARBA" id="ARBA00022763"/>
    </source>
</evidence>
<dbReference type="AlphaFoldDB" id="A0A1X7R4S2"/>
<dbReference type="GO" id="GO:0004519">
    <property type="term" value="F:endonuclease activity"/>
    <property type="evidence" value="ECO:0007669"/>
    <property type="project" value="UniProtKB-KW"/>
</dbReference>
<keyword evidence="6" id="KW-0539">Nucleus</keyword>
<evidence type="ECO:0000256" key="2">
    <source>
        <dbReference type="ARBA" id="ARBA00006661"/>
    </source>
</evidence>
<comment type="subcellular location">
    <subcellularLocation>
        <location evidence="1">Nucleus</location>
    </subcellularLocation>
</comment>
<accession>A0A1X7R4S2</accession>
<feature type="region of interest" description="Disordered" evidence="8">
    <location>
        <begin position="43"/>
        <end position="65"/>
    </location>
</feature>
<dbReference type="STRING" id="1789683.A0A1X7R4S2"/>
<organism evidence="9 10">
    <name type="scientific">Maudiozyma saulgeensis</name>
    <dbReference type="NCBI Taxonomy" id="1789683"/>
    <lineage>
        <taxon>Eukaryota</taxon>
        <taxon>Fungi</taxon>
        <taxon>Dikarya</taxon>
        <taxon>Ascomycota</taxon>
        <taxon>Saccharomycotina</taxon>
        <taxon>Saccharomycetes</taxon>
        <taxon>Saccharomycetales</taxon>
        <taxon>Saccharomycetaceae</taxon>
        <taxon>Maudiozyma</taxon>
    </lineage>
</organism>
<evidence type="ECO:0000313" key="10">
    <source>
        <dbReference type="Proteomes" id="UP000196158"/>
    </source>
</evidence>
<feature type="compositionally biased region" description="Polar residues" evidence="8">
    <location>
        <begin position="43"/>
        <end position="58"/>
    </location>
</feature>
<evidence type="ECO:0000256" key="5">
    <source>
        <dbReference type="ARBA" id="ARBA00023204"/>
    </source>
</evidence>
<keyword evidence="10" id="KW-1185">Reference proteome</keyword>
<dbReference type="EMBL" id="FXLY01000006">
    <property type="protein sequence ID" value="SMN20693.1"/>
    <property type="molecule type" value="Genomic_DNA"/>
</dbReference>
<evidence type="ECO:0000256" key="4">
    <source>
        <dbReference type="ARBA" id="ARBA00023172"/>
    </source>
</evidence>
<feature type="region of interest" description="Disordered" evidence="8">
    <location>
        <begin position="126"/>
        <end position="153"/>
    </location>
</feature>
<dbReference type="GO" id="GO:0033557">
    <property type="term" value="C:Slx1-Slx4 complex"/>
    <property type="evidence" value="ECO:0007669"/>
    <property type="project" value="InterPro"/>
</dbReference>